<gene>
    <name evidence="1" type="ORF">IZO911_LOCUS29299</name>
</gene>
<comment type="caution">
    <text evidence="1">The sequence shown here is derived from an EMBL/GenBank/DDBJ whole genome shotgun (WGS) entry which is preliminary data.</text>
</comment>
<evidence type="ECO:0008006" key="3">
    <source>
        <dbReference type="Google" id="ProtNLM"/>
    </source>
</evidence>
<proteinExistence type="predicted"/>
<dbReference type="Proteomes" id="UP000663860">
    <property type="component" value="Unassembled WGS sequence"/>
</dbReference>
<dbReference type="AlphaFoldDB" id="A0A814X9Y5"/>
<dbReference type="SUPFAM" id="SSF52047">
    <property type="entry name" value="RNI-like"/>
    <property type="match status" value="1"/>
</dbReference>
<dbReference type="EMBL" id="CAJNOE010000433">
    <property type="protein sequence ID" value="CAF1213356.1"/>
    <property type="molecule type" value="Genomic_DNA"/>
</dbReference>
<evidence type="ECO:0000313" key="1">
    <source>
        <dbReference type="EMBL" id="CAF1213356.1"/>
    </source>
</evidence>
<name>A0A814X9Y5_9BILA</name>
<protein>
    <recommendedName>
        <fullName evidence="3">F-box domain-containing protein</fullName>
    </recommendedName>
</protein>
<evidence type="ECO:0000313" key="2">
    <source>
        <dbReference type="Proteomes" id="UP000663860"/>
    </source>
</evidence>
<organism evidence="1 2">
    <name type="scientific">Adineta steineri</name>
    <dbReference type="NCBI Taxonomy" id="433720"/>
    <lineage>
        <taxon>Eukaryota</taxon>
        <taxon>Metazoa</taxon>
        <taxon>Spiralia</taxon>
        <taxon>Gnathifera</taxon>
        <taxon>Rotifera</taxon>
        <taxon>Eurotatoria</taxon>
        <taxon>Bdelloidea</taxon>
        <taxon>Adinetida</taxon>
        <taxon>Adinetidae</taxon>
        <taxon>Adineta</taxon>
    </lineage>
</organism>
<reference evidence="1" key="1">
    <citation type="submission" date="2021-02" db="EMBL/GenBank/DDBJ databases">
        <authorList>
            <person name="Nowell W R."/>
        </authorList>
    </citation>
    <scope>NUCLEOTIDE SEQUENCE</scope>
</reference>
<accession>A0A814X9Y5</accession>
<sequence length="584" mass="68921">MNRNGCTNFEELSNEIIYEIFSDLNIRFRNLFTLSNFPIEINLSNISKSSFQQHYKQFFKYNNHRIHSLYISNPFIINLIFSSIKNDILFTRLEILYLKNIDSDDCNDTLDYLVSLPQLSTLIIDSFKDDCDRIIMYDKLFRLPGLKYCKLSLGDGSAMTDGLLHIAYNNFSPIEHLIIDYNIHFNELFHILSYVPHLRRLSIKCLTLLYDRMPHTFSITLNNLTHVSIKLNHINFDQFQPIMINLFKNLQVLSISTSIDNEYMNAQRWENLIITHMPYLRIFDIQHKTSLFGAVINSKTCQDLMDRFATLFWTKRKWFFTHQHYYLERSNHGFFYSIQPYSIIPLSQITKITINSDSVCFSNIIKILYLIPNCKKLIITSLSSEGRDFSSLQCTKNFQYLSHKNIITNITVKSCKFKEIELLVRLCPRLQHLTINVLQEEFQSFIKYLLSNNGNNRYLHSLFIRSTGDIWIEKVMNIITEMKQQNDVSIKLNDFHHVHKAFYSLNARFYNLIFNSTIPVDVNLSSISKSTFQRYNKVIILPNKHRIHSFHLSNPCLYDDISSPIHILSEFLHLKTLSLNNIKY</sequence>